<dbReference type="SUPFAM" id="SSF161098">
    <property type="entry name" value="MetI-like"/>
    <property type="match status" value="1"/>
</dbReference>
<dbReference type="InterPro" id="IPR000515">
    <property type="entry name" value="MetI-like"/>
</dbReference>
<dbReference type="GO" id="GO:0055085">
    <property type="term" value="P:transmembrane transport"/>
    <property type="evidence" value="ECO:0007669"/>
    <property type="project" value="InterPro"/>
</dbReference>
<dbReference type="PROSITE" id="PS50928">
    <property type="entry name" value="ABC_TM1"/>
    <property type="match status" value="1"/>
</dbReference>
<keyword evidence="5 8" id="KW-0812">Transmembrane</keyword>
<accession>A0A423PMY1</accession>
<feature type="transmembrane region" description="Helical" evidence="8">
    <location>
        <begin position="60"/>
        <end position="87"/>
    </location>
</feature>
<dbReference type="EMBL" id="AYKG01000032">
    <property type="protein sequence ID" value="ROO26871.1"/>
    <property type="molecule type" value="Genomic_DNA"/>
</dbReference>
<dbReference type="Gene3D" id="1.10.3720.10">
    <property type="entry name" value="MetI-like"/>
    <property type="match status" value="1"/>
</dbReference>
<dbReference type="FunCoup" id="A0A423PMY1">
    <property type="interactions" value="144"/>
</dbReference>
<dbReference type="PANTHER" id="PTHR43848:SF2">
    <property type="entry name" value="PUTRESCINE TRANSPORT SYSTEM PERMEASE PROTEIN POTI"/>
    <property type="match status" value="1"/>
</dbReference>
<dbReference type="InterPro" id="IPR051789">
    <property type="entry name" value="Bact_Polyamine_Transport"/>
</dbReference>
<evidence type="ECO:0000259" key="9">
    <source>
        <dbReference type="PROSITE" id="PS50928"/>
    </source>
</evidence>
<feature type="transmembrane region" description="Helical" evidence="8">
    <location>
        <begin position="135"/>
        <end position="157"/>
    </location>
</feature>
<dbReference type="Proteomes" id="UP000285310">
    <property type="component" value="Unassembled WGS sequence"/>
</dbReference>
<comment type="caution">
    <text evidence="10">The sequence shown here is derived from an EMBL/GenBank/DDBJ whole genome shotgun (WGS) entry which is preliminary data.</text>
</comment>
<evidence type="ECO:0000256" key="7">
    <source>
        <dbReference type="ARBA" id="ARBA00023136"/>
    </source>
</evidence>
<evidence type="ECO:0000256" key="6">
    <source>
        <dbReference type="ARBA" id="ARBA00022989"/>
    </source>
</evidence>
<keyword evidence="11" id="KW-1185">Reference proteome</keyword>
<evidence type="ECO:0000256" key="3">
    <source>
        <dbReference type="ARBA" id="ARBA00022448"/>
    </source>
</evidence>
<feature type="transmembrane region" description="Helical" evidence="8">
    <location>
        <begin position="184"/>
        <end position="204"/>
    </location>
</feature>
<dbReference type="PANTHER" id="PTHR43848">
    <property type="entry name" value="PUTRESCINE TRANSPORT SYSTEM PERMEASE PROTEIN POTI"/>
    <property type="match status" value="1"/>
</dbReference>
<evidence type="ECO:0000256" key="1">
    <source>
        <dbReference type="ARBA" id="ARBA00004651"/>
    </source>
</evidence>
<protein>
    <submittedName>
        <fullName evidence="10">ABC transporter permease</fullName>
    </submittedName>
</protein>
<comment type="similarity">
    <text evidence="2">Belongs to the binding-protein-dependent transport system permease family. CysTW subfamily.</text>
</comment>
<evidence type="ECO:0000256" key="8">
    <source>
        <dbReference type="RuleBase" id="RU363032"/>
    </source>
</evidence>
<feature type="transmembrane region" description="Helical" evidence="8">
    <location>
        <begin position="12"/>
        <end position="34"/>
    </location>
</feature>
<keyword evidence="6 8" id="KW-1133">Transmembrane helix</keyword>
<comment type="subcellular location">
    <subcellularLocation>
        <location evidence="1 8">Cell membrane</location>
        <topology evidence="1 8">Multi-pass membrane protein</topology>
    </subcellularLocation>
</comment>
<dbReference type="GO" id="GO:0005886">
    <property type="term" value="C:plasma membrane"/>
    <property type="evidence" value="ECO:0007669"/>
    <property type="project" value="UniProtKB-SubCell"/>
</dbReference>
<organism evidence="10 11">
    <name type="scientific">Salinisphaera japonica YTM-1</name>
    <dbReference type="NCBI Taxonomy" id="1209778"/>
    <lineage>
        <taxon>Bacteria</taxon>
        <taxon>Pseudomonadati</taxon>
        <taxon>Pseudomonadota</taxon>
        <taxon>Gammaproteobacteria</taxon>
        <taxon>Salinisphaerales</taxon>
        <taxon>Salinisphaeraceae</taxon>
        <taxon>Salinisphaera</taxon>
    </lineage>
</organism>
<dbReference type="RefSeq" id="WP_221180209.1">
    <property type="nucleotide sequence ID" value="NZ_AYKG01000032.1"/>
</dbReference>
<feature type="transmembrane region" description="Helical" evidence="8">
    <location>
        <begin position="99"/>
        <end position="123"/>
    </location>
</feature>
<evidence type="ECO:0000313" key="10">
    <source>
        <dbReference type="EMBL" id="ROO26871.1"/>
    </source>
</evidence>
<evidence type="ECO:0000313" key="11">
    <source>
        <dbReference type="Proteomes" id="UP000285310"/>
    </source>
</evidence>
<feature type="transmembrane region" description="Helical" evidence="8">
    <location>
        <begin position="243"/>
        <end position="263"/>
    </location>
</feature>
<dbReference type="Pfam" id="PF00528">
    <property type="entry name" value="BPD_transp_1"/>
    <property type="match status" value="1"/>
</dbReference>
<gene>
    <name evidence="10" type="ORF">SAJA_10370</name>
</gene>
<dbReference type="AlphaFoldDB" id="A0A423PMY1"/>
<evidence type="ECO:0000256" key="2">
    <source>
        <dbReference type="ARBA" id="ARBA00007069"/>
    </source>
</evidence>
<dbReference type="InterPro" id="IPR035906">
    <property type="entry name" value="MetI-like_sf"/>
</dbReference>
<reference evidence="10 11" key="1">
    <citation type="submission" date="2013-10" db="EMBL/GenBank/DDBJ databases">
        <title>Salinisphaera japonica YTM-1 Genome Sequencing.</title>
        <authorList>
            <person name="Lai Q."/>
            <person name="Li C."/>
            <person name="Shao Z."/>
        </authorList>
    </citation>
    <scope>NUCLEOTIDE SEQUENCE [LARGE SCALE GENOMIC DNA]</scope>
    <source>
        <strain evidence="10 11">YTM-1</strain>
    </source>
</reference>
<keyword evidence="7 8" id="KW-0472">Membrane</keyword>
<sequence length="270" mass="29605">MKRASTLTLGLRGMWYALLVLLYAPLAVVVVYSFNSVNSSADFVGVSLRWYRALFADDTILAAAWNSAVLALVSSMLATAIGTALGYGMYAHRARRLGWLIWLIYLPIIMPDIVYGIAQLSFFSRLAAATQIFDLGLGTMIIAHVSFQAPFVALLVYSRLVGLDPRLFDACSDLYANAWQRARFFILPTLQPAIVAGFFLALTLSIDDFVISYFTSGPESVTLPIFIWSAIKRGISPEINAIATLMIGTVLAAAAITLAFQYVRHRQSGE</sequence>
<dbReference type="CDD" id="cd06261">
    <property type="entry name" value="TM_PBP2"/>
    <property type="match status" value="1"/>
</dbReference>
<keyword evidence="3 8" id="KW-0813">Transport</keyword>
<evidence type="ECO:0000256" key="5">
    <source>
        <dbReference type="ARBA" id="ARBA00022692"/>
    </source>
</evidence>
<dbReference type="InParanoid" id="A0A423PMY1"/>
<evidence type="ECO:0000256" key="4">
    <source>
        <dbReference type="ARBA" id="ARBA00022475"/>
    </source>
</evidence>
<proteinExistence type="inferred from homology"/>
<name>A0A423PMY1_9GAMM</name>
<feature type="domain" description="ABC transmembrane type-1" evidence="9">
    <location>
        <begin position="64"/>
        <end position="257"/>
    </location>
</feature>
<keyword evidence="4" id="KW-1003">Cell membrane</keyword>